<dbReference type="PANTHER" id="PTHR10343">
    <property type="entry name" value="5'-AMP-ACTIVATED PROTEIN KINASE , BETA SUBUNIT"/>
    <property type="match status" value="1"/>
</dbReference>
<accession>W6PXV4</accession>
<sequence length="758" mass="80666">MGTFTFHWPYNASEVFVTGTFDDWGKTVKLDRVGDSFVKEVTTLPVQKVQYKFVVDGIWTTDPKAREEQDGHNNVNNVLLPEEIKASDSAPTMSGVTPYSTTAALAANVPKEPNGDLPGSFPETPGQESEQTFSVDPIPASGGYGNPVTLKPGEEVPRQSTFNNNTVGSTVTLDKESYDKGQTLPVDGYQANNTSPETFAFAPFTLPPITNNMIPESSLPIGGPSQSYTGGPAQQAALADPEYFIQSSGPTSTTAELAAGVPLESKGKANANKPVDEVPRVVKDSIAEAHKDPEATAYQEAVDEKYATENELHKKYPVENSAGRFVQPVDEVPRVVKDSMAEGYKDPEAAANLKAVDEKYATEKELQEKFPVEDSAGRQTNGHYPIPRAVKDSISEAHTNPEATTNQEALADKYATEKELQQKFPIEESAGRFVQPVEEVPQVVKDSMAEGYKDPEAAANLKAVDEKSATEKELQEKFPVEDSAGRQIDGHYPVPRAVKDSIAEAHKDPEATTNQEALGEKYATEKELQQKYPVEESAGRYNKPVDEVPQVVKDSMAEAFRDPEAAANQEAVDEKYATEKELHKKIRVEESAGAPAPTVTAATQAIAPHVTASGVDSSDVSPLSTPTANRSFTAATPSSALKTTESSGPTVTTGPETTSTAETSTAGTTAAATADPAGPTVTTGVASAQAPTSSTAEPADPAATTGAGSTQSPATSSKPASPSRRKSHSTEGAASTIGDKKKKHRLSGFFDKIKEKLK</sequence>
<dbReference type="GO" id="GO:0007165">
    <property type="term" value="P:signal transduction"/>
    <property type="evidence" value="ECO:0007669"/>
    <property type="project" value="TreeGrafter"/>
</dbReference>
<feature type="compositionally biased region" description="Polar residues" evidence="2">
    <location>
        <begin position="614"/>
        <end position="645"/>
    </location>
</feature>
<dbReference type="GO" id="GO:0005737">
    <property type="term" value="C:cytoplasm"/>
    <property type="evidence" value="ECO:0007669"/>
    <property type="project" value="TreeGrafter"/>
</dbReference>
<feature type="domain" description="AMP-activated protein kinase glycogen-binding" evidence="3">
    <location>
        <begin position="5"/>
        <end position="79"/>
    </location>
</feature>
<dbReference type="Pfam" id="PF16561">
    <property type="entry name" value="AMPK1_CBM"/>
    <property type="match status" value="1"/>
</dbReference>
<dbReference type="OrthoDB" id="5873279at2759"/>
<organism evidence="4 5">
    <name type="scientific">Penicillium roqueforti (strain FM164)</name>
    <dbReference type="NCBI Taxonomy" id="1365484"/>
    <lineage>
        <taxon>Eukaryota</taxon>
        <taxon>Fungi</taxon>
        <taxon>Dikarya</taxon>
        <taxon>Ascomycota</taxon>
        <taxon>Pezizomycotina</taxon>
        <taxon>Eurotiomycetes</taxon>
        <taxon>Eurotiomycetidae</taxon>
        <taxon>Eurotiales</taxon>
        <taxon>Aspergillaceae</taxon>
        <taxon>Penicillium</taxon>
    </lineage>
</organism>
<dbReference type="InterPro" id="IPR013783">
    <property type="entry name" value="Ig-like_fold"/>
</dbReference>
<feature type="compositionally biased region" description="Basic and acidic residues" evidence="2">
    <location>
        <begin position="518"/>
        <end position="546"/>
    </location>
</feature>
<feature type="region of interest" description="Disordered" evidence="2">
    <location>
        <begin position="583"/>
        <end position="602"/>
    </location>
</feature>
<feature type="region of interest" description="Disordered" evidence="2">
    <location>
        <begin position="610"/>
        <end position="758"/>
    </location>
</feature>
<gene>
    <name evidence="4" type="ORF">PROQFM164_S01g002576</name>
</gene>
<name>W6PXV4_PENRF</name>
<dbReference type="GO" id="GO:0031588">
    <property type="term" value="C:nucleotide-activated protein kinase complex"/>
    <property type="evidence" value="ECO:0007669"/>
    <property type="project" value="TreeGrafter"/>
</dbReference>
<dbReference type="STRING" id="1365484.W6PXV4"/>
<dbReference type="Proteomes" id="UP000030686">
    <property type="component" value="Unassembled WGS sequence"/>
</dbReference>
<feature type="compositionally biased region" description="Low complexity" evidence="2">
    <location>
        <begin position="592"/>
        <end position="602"/>
    </location>
</feature>
<feature type="region of interest" description="Disordered" evidence="2">
    <location>
        <begin position="110"/>
        <end position="144"/>
    </location>
</feature>
<comment type="similarity">
    <text evidence="1">Belongs to the CRP1/MDG1 family.</text>
</comment>
<feature type="compositionally biased region" description="Basic and acidic residues" evidence="2">
    <location>
        <begin position="463"/>
        <end position="484"/>
    </location>
</feature>
<dbReference type="Gene3D" id="2.60.40.10">
    <property type="entry name" value="Immunoglobulins"/>
    <property type="match status" value="1"/>
</dbReference>
<feature type="region of interest" description="Disordered" evidence="2">
    <location>
        <begin position="506"/>
        <end position="578"/>
    </location>
</feature>
<evidence type="ECO:0000313" key="5">
    <source>
        <dbReference type="Proteomes" id="UP000030686"/>
    </source>
</evidence>
<dbReference type="GO" id="GO:0019901">
    <property type="term" value="F:protein kinase binding"/>
    <property type="evidence" value="ECO:0007669"/>
    <property type="project" value="TreeGrafter"/>
</dbReference>
<reference evidence="4" key="1">
    <citation type="journal article" date="2014" name="Nat. Commun.">
        <title>Multiple recent horizontal transfers of a large genomic region in cheese making fungi.</title>
        <authorList>
            <person name="Cheeseman K."/>
            <person name="Ropars J."/>
            <person name="Renault P."/>
            <person name="Dupont J."/>
            <person name="Gouzy J."/>
            <person name="Branca A."/>
            <person name="Abraham A.L."/>
            <person name="Ceppi M."/>
            <person name="Conseiller E."/>
            <person name="Debuchy R."/>
            <person name="Malagnac F."/>
            <person name="Goarin A."/>
            <person name="Silar P."/>
            <person name="Lacoste S."/>
            <person name="Sallet E."/>
            <person name="Bensimon A."/>
            <person name="Giraud T."/>
            <person name="Brygoo Y."/>
        </authorList>
    </citation>
    <scope>NUCLEOTIDE SEQUENCE [LARGE SCALE GENOMIC DNA]</scope>
    <source>
        <strain evidence="4">FM164</strain>
    </source>
</reference>
<dbReference type="InterPro" id="IPR014756">
    <property type="entry name" value="Ig_E-set"/>
</dbReference>
<protein>
    <submittedName>
        <fullName evidence="4">Genomic scaffold, ProqFM164S01</fullName>
    </submittedName>
</protein>
<dbReference type="EMBL" id="HG792015">
    <property type="protein sequence ID" value="CDM28765.1"/>
    <property type="molecule type" value="Genomic_DNA"/>
</dbReference>
<feature type="compositionally biased region" description="Low complexity" evidence="2">
    <location>
        <begin position="709"/>
        <end position="722"/>
    </location>
</feature>
<dbReference type="CDD" id="cd02859">
    <property type="entry name" value="E_set_AMPKbeta_like_N"/>
    <property type="match status" value="1"/>
</dbReference>
<dbReference type="AlphaFoldDB" id="W6PXV4"/>
<dbReference type="InterPro" id="IPR050827">
    <property type="entry name" value="CRP1_MDG1_kinase"/>
</dbReference>
<dbReference type="GO" id="GO:0005634">
    <property type="term" value="C:nucleus"/>
    <property type="evidence" value="ECO:0007669"/>
    <property type="project" value="TreeGrafter"/>
</dbReference>
<evidence type="ECO:0000256" key="1">
    <source>
        <dbReference type="ARBA" id="ARBA00038216"/>
    </source>
</evidence>
<proteinExistence type="inferred from homology"/>
<dbReference type="SUPFAM" id="SSF81296">
    <property type="entry name" value="E set domains"/>
    <property type="match status" value="1"/>
</dbReference>
<keyword evidence="5" id="KW-1185">Reference proteome</keyword>
<feature type="region of interest" description="Disordered" evidence="2">
    <location>
        <begin position="367"/>
        <end position="416"/>
    </location>
</feature>
<feature type="compositionally biased region" description="Basic and acidic residues" evidence="2">
    <location>
        <begin position="555"/>
        <end position="564"/>
    </location>
</feature>
<dbReference type="PANTHER" id="PTHR10343:SF81">
    <property type="entry name" value="CRUCIFORM DNA-RECOGNIZING PROTEIN 1-RELATED"/>
    <property type="match status" value="1"/>
</dbReference>
<feature type="compositionally biased region" description="Polar residues" evidence="2">
    <location>
        <begin position="396"/>
        <end position="408"/>
    </location>
</feature>
<evidence type="ECO:0000259" key="3">
    <source>
        <dbReference type="Pfam" id="PF16561"/>
    </source>
</evidence>
<feature type="compositionally biased region" description="Polar residues" evidence="2">
    <location>
        <begin position="684"/>
        <end position="696"/>
    </location>
</feature>
<feature type="compositionally biased region" description="Low complexity" evidence="2">
    <location>
        <begin position="646"/>
        <end position="683"/>
    </location>
</feature>
<feature type="region of interest" description="Disordered" evidence="2">
    <location>
        <begin position="462"/>
        <end position="493"/>
    </location>
</feature>
<dbReference type="OMA" id="DQQRFSG"/>
<evidence type="ECO:0000256" key="2">
    <source>
        <dbReference type="SAM" id="MobiDB-lite"/>
    </source>
</evidence>
<feature type="compositionally biased region" description="Basic and acidic residues" evidence="2">
    <location>
        <begin position="367"/>
        <end position="376"/>
    </location>
</feature>
<dbReference type="InterPro" id="IPR032640">
    <property type="entry name" value="AMPK1_CBM"/>
</dbReference>
<evidence type="ECO:0000313" key="4">
    <source>
        <dbReference type="EMBL" id="CDM28765.1"/>
    </source>
</evidence>